<evidence type="ECO:0000313" key="8">
    <source>
        <dbReference type="Proteomes" id="UP000008141"/>
    </source>
</evidence>
<dbReference type="InterPro" id="IPR004843">
    <property type="entry name" value="Calcineurin-like_PHP"/>
</dbReference>
<feature type="compositionally biased region" description="Polar residues" evidence="5">
    <location>
        <begin position="439"/>
        <end position="449"/>
    </location>
</feature>
<dbReference type="InParanoid" id="E1Z5Y4"/>
<evidence type="ECO:0000256" key="3">
    <source>
        <dbReference type="ARBA" id="ARBA00023211"/>
    </source>
</evidence>
<feature type="domain" description="Serine/threonine specific protein phosphatases" evidence="6">
    <location>
        <begin position="134"/>
        <end position="139"/>
    </location>
</feature>
<keyword evidence="8" id="KW-1185">Reference proteome</keyword>
<dbReference type="eggNOG" id="KOG0376">
    <property type="taxonomic scope" value="Eukaryota"/>
</dbReference>
<dbReference type="PROSITE" id="PS00125">
    <property type="entry name" value="SER_THR_PHOSPHATASE"/>
    <property type="match status" value="1"/>
</dbReference>
<dbReference type="Gene3D" id="3.60.21.10">
    <property type="match status" value="1"/>
</dbReference>
<name>E1Z5Y4_CHLVA</name>
<comment type="catalytic activity">
    <reaction evidence="4">
        <text>O-phospho-L-threonyl-[protein] + H2O = L-threonyl-[protein] + phosphate</text>
        <dbReference type="Rhea" id="RHEA:47004"/>
        <dbReference type="Rhea" id="RHEA-COMP:11060"/>
        <dbReference type="Rhea" id="RHEA-COMP:11605"/>
        <dbReference type="ChEBI" id="CHEBI:15377"/>
        <dbReference type="ChEBI" id="CHEBI:30013"/>
        <dbReference type="ChEBI" id="CHEBI:43474"/>
        <dbReference type="ChEBI" id="CHEBI:61977"/>
        <dbReference type="EC" id="3.1.3.16"/>
    </reaction>
</comment>
<evidence type="ECO:0000313" key="7">
    <source>
        <dbReference type="EMBL" id="EFN58554.1"/>
    </source>
</evidence>
<dbReference type="GO" id="GO:0046872">
    <property type="term" value="F:metal ion binding"/>
    <property type="evidence" value="ECO:0007669"/>
    <property type="project" value="UniProtKB-KW"/>
</dbReference>
<organism evidence="8">
    <name type="scientific">Chlorella variabilis</name>
    <name type="common">Green alga</name>
    <dbReference type="NCBI Taxonomy" id="554065"/>
    <lineage>
        <taxon>Eukaryota</taxon>
        <taxon>Viridiplantae</taxon>
        <taxon>Chlorophyta</taxon>
        <taxon>core chlorophytes</taxon>
        <taxon>Trebouxiophyceae</taxon>
        <taxon>Chlorellales</taxon>
        <taxon>Chlorellaceae</taxon>
        <taxon>Chlorella clade</taxon>
        <taxon>Chlorella</taxon>
    </lineage>
</organism>
<protein>
    <recommendedName>
        <fullName evidence="4">Serine/threonine-protein phosphatase</fullName>
        <ecNumber evidence="4">3.1.3.16</ecNumber>
    </recommendedName>
</protein>
<feature type="compositionally biased region" description="Gly residues" evidence="5">
    <location>
        <begin position="415"/>
        <end position="432"/>
    </location>
</feature>
<feature type="compositionally biased region" description="Basic and acidic residues" evidence="5">
    <location>
        <begin position="512"/>
        <end position="521"/>
    </location>
</feature>
<dbReference type="Proteomes" id="UP000008141">
    <property type="component" value="Unassembled WGS sequence"/>
</dbReference>
<dbReference type="OrthoDB" id="445564at2759"/>
<keyword evidence="3" id="KW-0464">Manganese</keyword>
<dbReference type="EMBL" id="GL433837">
    <property type="protein sequence ID" value="EFN58554.1"/>
    <property type="molecule type" value="Genomic_DNA"/>
</dbReference>
<reference evidence="7 8" key="1">
    <citation type="journal article" date="2010" name="Plant Cell">
        <title>The Chlorella variabilis NC64A genome reveals adaptation to photosymbiosis, coevolution with viruses, and cryptic sex.</title>
        <authorList>
            <person name="Blanc G."/>
            <person name="Duncan G."/>
            <person name="Agarkova I."/>
            <person name="Borodovsky M."/>
            <person name="Gurnon J."/>
            <person name="Kuo A."/>
            <person name="Lindquist E."/>
            <person name="Lucas S."/>
            <person name="Pangilinan J."/>
            <person name="Polle J."/>
            <person name="Salamov A."/>
            <person name="Terry A."/>
            <person name="Yamada T."/>
            <person name="Dunigan D.D."/>
            <person name="Grigoriev I.V."/>
            <person name="Claverie J.M."/>
            <person name="Van Etten J.L."/>
        </authorList>
    </citation>
    <scope>NUCLEOTIDE SEQUENCE [LARGE SCALE GENOMIC DNA]</scope>
    <source>
        <strain evidence="7 8">NC64A</strain>
    </source>
</reference>
<dbReference type="PRINTS" id="PR00114">
    <property type="entry name" value="STPHPHTASE"/>
</dbReference>
<accession>E1Z5Y4</accession>
<dbReference type="RefSeq" id="XP_005850656.1">
    <property type="nucleotide sequence ID" value="XM_005850594.1"/>
</dbReference>
<dbReference type="InterPro" id="IPR006186">
    <property type="entry name" value="Ser/Thr-sp_prot-phosphatase"/>
</dbReference>
<dbReference type="InterPro" id="IPR051134">
    <property type="entry name" value="PPP_phosphatase"/>
</dbReference>
<dbReference type="Pfam" id="PF00149">
    <property type="entry name" value="Metallophos"/>
    <property type="match status" value="1"/>
</dbReference>
<evidence type="ECO:0000256" key="5">
    <source>
        <dbReference type="SAM" id="MobiDB-lite"/>
    </source>
</evidence>
<feature type="region of interest" description="Disordered" evidence="5">
    <location>
        <begin position="387"/>
        <end position="545"/>
    </location>
</feature>
<evidence type="ECO:0000256" key="4">
    <source>
        <dbReference type="RuleBase" id="RU004273"/>
    </source>
</evidence>
<keyword evidence="4" id="KW-0378">Hydrolase</keyword>
<dbReference type="SMART" id="SM00156">
    <property type="entry name" value="PP2Ac"/>
    <property type="match status" value="1"/>
</dbReference>
<dbReference type="AlphaFoldDB" id="E1Z5Y4"/>
<dbReference type="PANTHER" id="PTHR45668">
    <property type="entry name" value="SERINE/THREONINE-PROTEIN PHOSPHATASE 5-RELATED"/>
    <property type="match status" value="1"/>
</dbReference>
<proteinExistence type="inferred from homology"/>
<gene>
    <name evidence="7" type="ORF">CHLNCDRAFT_140677</name>
</gene>
<evidence type="ECO:0000259" key="6">
    <source>
        <dbReference type="PROSITE" id="PS00125"/>
    </source>
</evidence>
<keyword evidence="2" id="KW-0479">Metal-binding</keyword>
<dbReference type="PANTHER" id="PTHR45668:SF9">
    <property type="entry name" value="SERINE_THREONINE-PROTEIN PHOSPHATASE 7"/>
    <property type="match status" value="1"/>
</dbReference>
<feature type="compositionally biased region" description="Basic and acidic residues" evidence="5">
    <location>
        <begin position="398"/>
        <end position="408"/>
    </location>
</feature>
<dbReference type="InterPro" id="IPR029052">
    <property type="entry name" value="Metallo-depent_PP-like"/>
</dbReference>
<evidence type="ECO:0000256" key="1">
    <source>
        <dbReference type="ARBA" id="ARBA00001936"/>
    </source>
</evidence>
<dbReference type="KEGG" id="cvr:CHLNCDRAFT_140677"/>
<dbReference type="STRING" id="554065.E1Z5Y4"/>
<evidence type="ECO:0000256" key="2">
    <source>
        <dbReference type="ARBA" id="ARBA00022723"/>
    </source>
</evidence>
<sequence length="545" mass="56606">MADAVDRMRPKELWGDPAAAALALDAATRHPPAAFPATLDVAACLALLQRCERLLRAEPTVLEIDPGGAEVVVVGDIHGQFHDLLTMFSTAGHPGPGRLFVFDGDLVDRGAWGLEVLLLVAAWKVAAPAHVFLVRGNHETTFCSWVYGFRNEVLAKYGAGREGQSAFAACQRLFAQLPLAAVVAGRALVVHGGLARAPPRRVTRRSLPEGKAQVTVASLAEMRASHKGGDDPEPQQADQRLPADVLWSDPGREPGVQLGARPGDVGIVFGPDVTEAFLRDNGLRLILRGHEGPDARALRPEMPAMDRGWTLDHDTPSGRLYTVFSAPNYPQFGAQCSNPAAVAVLSAPGYDQPRFVQYDAVPRPKATPFYSIETEDEEVAEQDGAGDVAAAGGVGGVPKERSQEGSSHEEEDGIGSKGGGQGGGEGSPGGLGEPHSSGDVGSNSVQEVQTGDGGGSSPATAPSSRRSEEVAQAGGGHGSLPAPLLDARVSGGSELAEQLGGAECGEEEEAEPPAKRQRQGDSPDGDAGGLPAESMPAVPGEVQPL</sequence>
<comment type="cofactor">
    <cofactor evidence="1">
        <name>Mn(2+)</name>
        <dbReference type="ChEBI" id="CHEBI:29035"/>
    </cofactor>
</comment>
<dbReference type="SUPFAM" id="SSF56300">
    <property type="entry name" value="Metallo-dependent phosphatases"/>
    <property type="match status" value="1"/>
</dbReference>
<dbReference type="GeneID" id="17357811"/>
<dbReference type="EC" id="3.1.3.16" evidence="4"/>
<dbReference type="GO" id="GO:0004722">
    <property type="term" value="F:protein serine/threonine phosphatase activity"/>
    <property type="evidence" value="ECO:0007669"/>
    <property type="project" value="UniProtKB-EC"/>
</dbReference>
<comment type="similarity">
    <text evidence="4">Belongs to the PPP phosphatase family.</text>
</comment>